<dbReference type="AlphaFoldDB" id="A0A023WYH8"/>
<organism evidence="1 2">
    <name type="scientific">Stutzerimonas stutzeri</name>
    <name type="common">Pseudomonas stutzeri</name>
    <dbReference type="NCBI Taxonomy" id="316"/>
    <lineage>
        <taxon>Bacteria</taxon>
        <taxon>Pseudomonadati</taxon>
        <taxon>Pseudomonadota</taxon>
        <taxon>Gammaproteobacteria</taxon>
        <taxon>Pseudomonadales</taxon>
        <taxon>Pseudomonadaceae</taxon>
        <taxon>Stutzerimonas</taxon>
    </lineage>
</organism>
<dbReference type="KEGG" id="pstu:UIB01_22950"/>
<evidence type="ECO:0000313" key="1">
    <source>
        <dbReference type="EMBL" id="AHY45282.1"/>
    </source>
</evidence>
<dbReference type="Proteomes" id="UP000025238">
    <property type="component" value="Plasmid pLIB119"/>
</dbReference>
<keyword evidence="1" id="KW-0614">Plasmid</keyword>
<protein>
    <submittedName>
        <fullName evidence="1">Uncharacterized protein</fullName>
    </submittedName>
</protein>
<gene>
    <name evidence="1" type="ORF">UIB01_22950</name>
</gene>
<reference evidence="1 2" key="1">
    <citation type="submission" date="2014-03" db="EMBL/GenBank/DDBJ databases">
        <title>Complete genome sequence of Pseudomonas stutzeri 19SMN4.</title>
        <authorList>
            <person name="Brunet-Galmes I."/>
            <person name="Nogales B."/>
            <person name="Busquets A."/>
            <person name="Pena A."/>
            <person name="Gomila M."/>
            <person name="Garcia-Valdes E."/>
            <person name="Lalucat J."/>
            <person name="Bennasar A."/>
            <person name="Bosch R."/>
        </authorList>
    </citation>
    <scope>NUCLEOTIDE SEQUENCE [LARGE SCALE GENOMIC DNA]</scope>
    <source>
        <strain evidence="1 2">19SMN4</strain>
        <plasmid evidence="2">Plasmid pLIB119</plasmid>
    </source>
</reference>
<name>A0A023WYH8_STUST</name>
<dbReference type="PATRIC" id="fig|316.97.peg.4597"/>
<evidence type="ECO:0000313" key="2">
    <source>
        <dbReference type="Proteomes" id="UP000025238"/>
    </source>
</evidence>
<dbReference type="EMBL" id="CP007510">
    <property type="protein sequence ID" value="AHY45282.1"/>
    <property type="molecule type" value="Genomic_DNA"/>
</dbReference>
<geneLocation type="plasmid" evidence="1 2">
    <name>pLIB119</name>
</geneLocation>
<accession>A0A023WYH8</accession>
<sequence length="122" mass="14105">MLMSEEVNFDTLLRFDGNDQVKMHAALRGWMGLAQEQRALLWKFYNLSEVLTVQDVPRVESALMIIRQLRARVASLVEQFALTPCVTVLQSALETLDSSVDDAEKYAKWVLSFYYERNNLML</sequence>
<proteinExistence type="predicted"/>